<dbReference type="SUPFAM" id="SSF55073">
    <property type="entry name" value="Nucleotide cyclase"/>
    <property type="match status" value="1"/>
</dbReference>
<dbReference type="GO" id="GO:0035556">
    <property type="term" value="P:intracellular signal transduction"/>
    <property type="evidence" value="ECO:0007669"/>
    <property type="project" value="InterPro"/>
</dbReference>
<dbReference type="Gene3D" id="3.30.450.20">
    <property type="entry name" value="PAS domain"/>
    <property type="match status" value="1"/>
</dbReference>
<feature type="transmembrane region" description="Helical" evidence="1">
    <location>
        <begin position="431"/>
        <end position="454"/>
    </location>
</feature>
<proteinExistence type="predicted"/>
<dbReference type="AlphaFoldDB" id="A0AAE3GM70"/>
<gene>
    <name evidence="4" type="ORF">NJ959_01590</name>
</gene>
<dbReference type="Gene3D" id="3.30.70.1230">
    <property type="entry name" value="Nucleotide cyclase"/>
    <property type="match status" value="1"/>
</dbReference>
<keyword evidence="1" id="KW-0472">Membrane</keyword>
<dbReference type="InterPro" id="IPR003660">
    <property type="entry name" value="HAMP_dom"/>
</dbReference>
<feature type="domain" description="HAMP" evidence="3">
    <location>
        <begin position="451"/>
        <end position="503"/>
    </location>
</feature>
<accession>A0AAE3GM70</accession>
<dbReference type="CDD" id="cd06225">
    <property type="entry name" value="HAMP"/>
    <property type="match status" value="1"/>
</dbReference>
<dbReference type="Pfam" id="PF00211">
    <property type="entry name" value="Guanylate_cyc"/>
    <property type="match status" value="1"/>
</dbReference>
<dbReference type="PANTHER" id="PTHR45655">
    <property type="entry name" value="GUANYLATE CYCLASE SOLUBLE SUBUNIT BETA-2"/>
    <property type="match status" value="1"/>
</dbReference>
<dbReference type="SMART" id="SM00304">
    <property type="entry name" value="HAMP"/>
    <property type="match status" value="1"/>
</dbReference>
<dbReference type="Gene3D" id="1.10.8.500">
    <property type="entry name" value="HAMP domain in histidine kinase"/>
    <property type="match status" value="1"/>
</dbReference>
<dbReference type="GO" id="GO:0016020">
    <property type="term" value="C:membrane"/>
    <property type="evidence" value="ECO:0007669"/>
    <property type="project" value="InterPro"/>
</dbReference>
<organism evidence="4 5">
    <name type="scientific">Limnofasciculus baicalensis BBK-W-15</name>
    <dbReference type="NCBI Taxonomy" id="2699891"/>
    <lineage>
        <taxon>Bacteria</taxon>
        <taxon>Bacillati</taxon>
        <taxon>Cyanobacteriota</taxon>
        <taxon>Cyanophyceae</taxon>
        <taxon>Coleofasciculales</taxon>
        <taxon>Coleofasciculaceae</taxon>
        <taxon>Limnofasciculus</taxon>
        <taxon>Limnofasciculus baicalensis</taxon>
    </lineage>
</organism>
<dbReference type="GO" id="GO:0009190">
    <property type="term" value="P:cyclic nucleotide biosynthetic process"/>
    <property type="evidence" value="ECO:0007669"/>
    <property type="project" value="InterPro"/>
</dbReference>
<keyword evidence="1" id="KW-1133">Transmembrane helix</keyword>
<reference evidence="4" key="1">
    <citation type="submission" date="2022-06" db="EMBL/GenBank/DDBJ databases">
        <title>New cyanobacteria of genus Symplocastrum in benthos of Lake Baikal.</title>
        <authorList>
            <person name="Sorokovikova E."/>
            <person name="Tikhonova I."/>
            <person name="Krasnopeev A."/>
            <person name="Evseev P."/>
            <person name="Gladkikh A."/>
            <person name="Belykh O."/>
        </authorList>
    </citation>
    <scope>NUCLEOTIDE SEQUENCE</scope>
    <source>
        <strain evidence="4">BBK-W-15</strain>
    </source>
</reference>
<protein>
    <submittedName>
        <fullName evidence="4">HAMP domain-containing protein</fullName>
    </submittedName>
</protein>
<name>A0AAE3GM70_9CYAN</name>
<dbReference type="PROSITE" id="PS50885">
    <property type="entry name" value="HAMP"/>
    <property type="match status" value="1"/>
</dbReference>
<dbReference type="RefSeq" id="WP_254009984.1">
    <property type="nucleotide sequence ID" value="NZ_JAMZMM010000008.1"/>
</dbReference>
<evidence type="ECO:0000256" key="1">
    <source>
        <dbReference type="SAM" id="Phobius"/>
    </source>
</evidence>
<dbReference type="InterPro" id="IPR029787">
    <property type="entry name" value="Nucleotide_cyclase"/>
</dbReference>
<dbReference type="InterPro" id="IPR001054">
    <property type="entry name" value="A/G_cyclase"/>
</dbReference>
<dbReference type="SMART" id="SM00044">
    <property type="entry name" value="CYCc"/>
    <property type="match status" value="1"/>
</dbReference>
<keyword evidence="5" id="KW-1185">Reference proteome</keyword>
<evidence type="ECO:0000259" key="3">
    <source>
        <dbReference type="PROSITE" id="PS50885"/>
    </source>
</evidence>
<dbReference type="Proteomes" id="UP001204953">
    <property type="component" value="Unassembled WGS sequence"/>
</dbReference>
<evidence type="ECO:0000313" key="5">
    <source>
        <dbReference type="Proteomes" id="UP001204953"/>
    </source>
</evidence>
<dbReference type="PROSITE" id="PS50125">
    <property type="entry name" value="GUANYLATE_CYCLASE_2"/>
    <property type="match status" value="1"/>
</dbReference>
<comment type="caution">
    <text evidence="4">The sequence shown here is derived from an EMBL/GenBank/DDBJ whole genome shotgun (WGS) entry which is preliminary data.</text>
</comment>
<evidence type="ECO:0000313" key="4">
    <source>
        <dbReference type="EMBL" id="MCP2727166.1"/>
    </source>
</evidence>
<dbReference type="GO" id="GO:0004016">
    <property type="term" value="F:adenylate cyclase activity"/>
    <property type="evidence" value="ECO:0007669"/>
    <property type="project" value="UniProtKB-ARBA"/>
</dbReference>
<evidence type="ECO:0000259" key="2">
    <source>
        <dbReference type="PROSITE" id="PS50125"/>
    </source>
</evidence>
<keyword evidence="1" id="KW-0812">Transmembrane</keyword>
<sequence length="716" mass="80027">MKYKKIGQVTKLMSGFKIKTGIRTQLVFMLLAVSLACMFTLMALSYNSGKENLSERILEQLTSLRSARAAQVSTYFDGLRTQVETLSEDWMVINAMKDFKAAYKKIEKIPMPSYWDKKLEKYYNEQIIPNMPKTPEGKPLIQTAPPTQSGNRYLEYHYLVTNANDYDNHYLLEDPGDGSEYTQVHSRYHSLFREIQERFHYVDIMLVDAETNTTIYTYAKQIDFARDLTTGEFKDTNLAEAVNAAIQGKAKNYSKLVDYKQYAASFGAPTTFIAAPIFDKSELIGVLVLQIPDADLNKIMTGDKNWEKDGLGKTGQTYLVGADSTMRSISRFLLEDQKKFLDNLKSADVDESLVNAIERYQTTILLLKIDSEAATNALSGKKGTQILTDNRNMSVLSSYSPLEVGGLGWAIVAEIDLEEAYKPVHEFSAFVLLWGAILAVIVTIVAVVISSVFIKPIQAIIASARKIGSGDIDAVVDIASRDEFGELAESFNTMVQSLQTQTKLIEKKNQENEDLLLSVFPSSVTERLKNKDEIIADHIDNVTVLFADTIGFGKLYQSMTVEEVLSTINDLVGLFDRALPEYGVDKIKTIGDNYIAAVGITTSSPDRSQRAISFAMEMRKIIRQFNLERGLNLDICIAIHSGDVFAGIVGKKKLTYDVWGRTVSITSAILSAAEKIPGSILVSQNVHESLEDLYQFEPVEDNDFRGNLWIIKGARD</sequence>
<dbReference type="SUPFAM" id="SSF158472">
    <property type="entry name" value="HAMP domain-like"/>
    <property type="match status" value="1"/>
</dbReference>
<feature type="transmembrane region" description="Helical" evidence="1">
    <location>
        <begin position="21"/>
        <end position="46"/>
    </location>
</feature>
<dbReference type="Pfam" id="PF00672">
    <property type="entry name" value="HAMP"/>
    <property type="match status" value="1"/>
</dbReference>
<dbReference type="CDD" id="cd07302">
    <property type="entry name" value="CHD"/>
    <property type="match status" value="1"/>
</dbReference>
<dbReference type="EMBL" id="JAMZMM010000008">
    <property type="protein sequence ID" value="MCP2727166.1"/>
    <property type="molecule type" value="Genomic_DNA"/>
</dbReference>
<feature type="domain" description="Guanylate cyclase" evidence="2">
    <location>
        <begin position="543"/>
        <end position="670"/>
    </location>
</feature>
<dbReference type="PANTHER" id="PTHR45655:SF13">
    <property type="entry name" value="SOLUBLE GUANYLATE CYCLASE GCY-32-RELATED"/>
    <property type="match status" value="1"/>
</dbReference>